<comment type="caution">
    <text evidence="1">The sequence shown here is derived from an EMBL/GenBank/DDBJ whole genome shotgun (WGS) entry which is preliminary data.</text>
</comment>
<gene>
    <name evidence="1" type="primary">pspA_2</name>
    <name evidence="1" type="ORF">PAECIP111802_05822</name>
</gene>
<dbReference type="PROSITE" id="PS00175">
    <property type="entry name" value="PG_MUTASE"/>
    <property type="match status" value="1"/>
</dbReference>
<evidence type="ECO:0000313" key="1">
    <source>
        <dbReference type="EMBL" id="CAG7654631.1"/>
    </source>
</evidence>
<proteinExistence type="predicted"/>
<name>A0ABM8VQT5_9BACL</name>
<keyword evidence="2" id="KW-1185">Reference proteome</keyword>
<dbReference type="PANTHER" id="PTHR48100">
    <property type="entry name" value="BROAD-SPECIFICITY PHOSPHATASE YOR283W-RELATED"/>
    <property type="match status" value="1"/>
</dbReference>
<keyword evidence="1" id="KW-0378">Hydrolase</keyword>
<dbReference type="SMART" id="SM00855">
    <property type="entry name" value="PGAM"/>
    <property type="match status" value="1"/>
</dbReference>
<dbReference type="EMBL" id="CAJVCE010000023">
    <property type="protein sequence ID" value="CAG7654631.1"/>
    <property type="molecule type" value="Genomic_DNA"/>
</dbReference>
<reference evidence="1 2" key="1">
    <citation type="submission" date="2021-06" db="EMBL/GenBank/DDBJ databases">
        <authorList>
            <person name="Criscuolo A."/>
        </authorList>
    </citation>
    <scope>NUCLEOTIDE SEQUENCE [LARGE SCALE GENOMIC DNA]</scope>
    <source>
        <strain evidence="2">CIP 111802</strain>
    </source>
</reference>
<accession>A0ABM8VQT5</accession>
<dbReference type="InterPro" id="IPR001345">
    <property type="entry name" value="PG/BPGM_mutase_AS"/>
</dbReference>
<dbReference type="PIRSF" id="PIRSF000709">
    <property type="entry name" value="6PFK_2-Ptase"/>
    <property type="match status" value="1"/>
</dbReference>
<dbReference type="Pfam" id="PF00300">
    <property type="entry name" value="His_Phos_1"/>
    <property type="match status" value="1"/>
</dbReference>
<dbReference type="EC" id="3.1.3.3" evidence="1"/>
<dbReference type="Proteomes" id="UP000730618">
    <property type="component" value="Unassembled WGS sequence"/>
</dbReference>
<organism evidence="1 2">
    <name type="scientific">Paenibacillus allorhizosphaerae</name>
    <dbReference type="NCBI Taxonomy" id="2849866"/>
    <lineage>
        <taxon>Bacteria</taxon>
        <taxon>Bacillati</taxon>
        <taxon>Bacillota</taxon>
        <taxon>Bacilli</taxon>
        <taxon>Bacillales</taxon>
        <taxon>Paenibacillaceae</taxon>
        <taxon>Paenibacillus</taxon>
    </lineage>
</organism>
<dbReference type="PANTHER" id="PTHR48100:SF10">
    <property type="entry name" value="2-CARBOXY-D-ARABINITOL-1-PHOSPHATASE-RELATED"/>
    <property type="match status" value="1"/>
</dbReference>
<dbReference type="CDD" id="cd07067">
    <property type="entry name" value="HP_PGM_like"/>
    <property type="match status" value="1"/>
</dbReference>
<dbReference type="RefSeq" id="WP_218102028.1">
    <property type="nucleotide sequence ID" value="NZ_CAJVCE010000023.1"/>
</dbReference>
<dbReference type="InterPro" id="IPR013078">
    <property type="entry name" value="His_Pase_superF_clade-1"/>
</dbReference>
<protein>
    <submittedName>
        <fullName evidence="1">Phosphoserine phosphatase 1</fullName>
        <ecNumber evidence="1">3.1.3.3</ecNumber>
    </submittedName>
</protein>
<evidence type="ECO:0000313" key="2">
    <source>
        <dbReference type="Proteomes" id="UP000730618"/>
    </source>
</evidence>
<dbReference type="InterPro" id="IPR050275">
    <property type="entry name" value="PGM_Phosphatase"/>
</dbReference>
<sequence length="206" mass="23662">MTRFYLMRHGETEWNRDHNRYCGRSDIDLSDHGMEQAERAAQYLRHAAIDRVIASDLRRAAQTAGPTASLHRLQVEQDERITEIDFGLWDGLHYPKIVAQYPEAWQSWYDDPEHTNAGVTGETALQVFDRMNRFFTETAQEHPDGSILVVSHSTSIRIYLAGMLSIPFRNYRQLVKGNTAVSVLETSKEGMRLIHFNVIPSEAPFL</sequence>
<dbReference type="GO" id="GO:0016787">
    <property type="term" value="F:hydrolase activity"/>
    <property type="evidence" value="ECO:0007669"/>
    <property type="project" value="UniProtKB-KW"/>
</dbReference>